<proteinExistence type="predicted"/>
<keyword evidence="2" id="KW-1185">Reference proteome</keyword>
<dbReference type="OrthoDB" id="2383132at2759"/>
<dbReference type="Proteomes" id="UP000789570">
    <property type="component" value="Unassembled WGS sequence"/>
</dbReference>
<dbReference type="AlphaFoldDB" id="A0A9N9GM08"/>
<gene>
    <name evidence="1" type="ORF">FCALED_LOCUS9097</name>
</gene>
<protein>
    <submittedName>
        <fullName evidence="1">3116_t:CDS:1</fullName>
    </submittedName>
</protein>
<reference evidence="1" key="1">
    <citation type="submission" date="2021-06" db="EMBL/GenBank/DDBJ databases">
        <authorList>
            <person name="Kallberg Y."/>
            <person name="Tangrot J."/>
            <person name="Rosling A."/>
        </authorList>
    </citation>
    <scope>NUCLEOTIDE SEQUENCE</scope>
    <source>
        <strain evidence="1">UK204</strain>
    </source>
</reference>
<accession>A0A9N9GM08</accession>
<evidence type="ECO:0000313" key="1">
    <source>
        <dbReference type="EMBL" id="CAG8611530.1"/>
    </source>
</evidence>
<comment type="caution">
    <text evidence="1">The sequence shown here is derived from an EMBL/GenBank/DDBJ whole genome shotgun (WGS) entry which is preliminary data.</text>
</comment>
<sequence length="215" mass="25750">MTFLSKIIKNEKVIQKYNRRIGSKKSTKISLRRIILKVLYETHPNTKSHCRKRPMAAPKIYSKDDIFTVPSHENVKARSRSQSISYNLRPTLHHSNLTPDEKTCRPVKSINIRVNVFWGEEYKKEQVDLSISRTSSYNSFKKILSKSLGYALPCDFAILYHTERYYKDNMMRILIDYWLENRVLWLVDNDFKFRKHMLLWRDEIEITIVRKSIIY</sequence>
<evidence type="ECO:0000313" key="2">
    <source>
        <dbReference type="Proteomes" id="UP000789570"/>
    </source>
</evidence>
<organism evidence="1 2">
    <name type="scientific">Funneliformis caledonium</name>
    <dbReference type="NCBI Taxonomy" id="1117310"/>
    <lineage>
        <taxon>Eukaryota</taxon>
        <taxon>Fungi</taxon>
        <taxon>Fungi incertae sedis</taxon>
        <taxon>Mucoromycota</taxon>
        <taxon>Glomeromycotina</taxon>
        <taxon>Glomeromycetes</taxon>
        <taxon>Glomerales</taxon>
        <taxon>Glomeraceae</taxon>
        <taxon>Funneliformis</taxon>
    </lineage>
</organism>
<name>A0A9N9GM08_9GLOM</name>
<dbReference type="EMBL" id="CAJVPQ010002884">
    <property type="protein sequence ID" value="CAG8611530.1"/>
    <property type="molecule type" value="Genomic_DNA"/>
</dbReference>